<protein>
    <submittedName>
        <fullName evidence="2">Uncharacterized protein</fullName>
    </submittedName>
</protein>
<reference evidence="3" key="1">
    <citation type="journal article" date="2014" name="Proc. Natl. Acad. Sci. U.S.A.">
        <title>Extensive sampling of basidiomycete genomes demonstrates inadequacy of the white-rot/brown-rot paradigm for wood decay fungi.</title>
        <authorList>
            <person name="Riley R."/>
            <person name="Salamov A.A."/>
            <person name="Brown D.W."/>
            <person name="Nagy L.G."/>
            <person name="Floudas D."/>
            <person name="Held B.W."/>
            <person name="Levasseur A."/>
            <person name="Lombard V."/>
            <person name="Morin E."/>
            <person name="Otillar R."/>
            <person name="Lindquist E.A."/>
            <person name="Sun H."/>
            <person name="LaButti K.M."/>
            <person name="Schmutz J."/>
            <person name="Jabbour D."/>
            <person name="Luo H."/>
            <person name="Baker S.E."/>
            <person name="Pisabarro A.G."/>
            <person name="Walton J.D."/>
            <person name="Blanchette R.A."/>
            <person name="Henrissat B."/>
            <person name="Martin F."/>
            <person name="Cullen D."/>
            <person name="Hibbett D.S."/>
            <person name="Grigoriev I.V."/>
        </authorList>
    </citation>
    <scope>NUCLEOTIDE SEQUENCE [LARGE SCALE GENOMIC DNA]</scope>
    <source>
        <strain evidence="3">MUCL 33604</strain>
    </source>
</reference>
<gene>
    <name evidence="2" type="ORF">JAAARDRAFT_28772</name>
</gene>
<evidence type="ECO:0000256" key="1">
    <source>
        <dbReference type="SAM" id="Coils"/>
    </source>
</evidence>
<dbReference type="InParanoid" id="A0A067QFY9"/>
<dbReference type="EMBL" id="KL197709">
    <property type="protein sequence ID" value="KDQ65110.1"/>
    <property type="molecule type" value="Genomic_DNA"/>
</dbReference>
<dbReference type="STRING" id="933084.A0A067QFY9"/>
<dbReference type="AlphaFoldDB" id="A0A067QFY9"/>
<evidence type="ECO:0000313" key="2">
    <source>
        <dbReference type="EMBL" id="KDQ65110.1"/>
    </source>
</evidence>
<keyword evidence="1" id="KW-0175">Coiled coil</keyword>
<evidence type="ECO:0000313" key="3">
    <source>
        <dbReference type="Proteomes" id="UP000027265"/>
    </source>
</evidence>
<proteinExistence type="predicted"/>
<sequence length="302" mass="34257">MAGGGFLHRLRSFVSSYLPFMGESPPDSLPHAVFQDERSRLGVVQWKDSLEWAAKGDSQADQIHNCFLVSAEYRKSNSGKQHEFLHLHIQHRPSQSSIYAIVERLRPITTDSTESLTSEYSSSSISENSSTRDLALVSTSASDRVAHDQVYFTRSPAIPWKDHRLLLSMNFPDVARQPPVLDLAFILAFVHEHSDLYKIFSKQCFWYAAVVWGTLKEEFGGQETVVANECGVHWGIRWVNEDQKMAAVTSTRAGYNTALQTFRQEIAAKQQERVAYQNKISEQAQTIANLERELALIKQSHR</sequence>
<dbReference type="HOGENOM" id="CLU_067611_0_0_1"/>
<organism evidence="2 3">
    <name type="scientific">Jaapia argillacea MUCL 33604</name>
    <dbReference type="NCBI Taxonomy" id="933084"/>
    <lineage>
        <taxon>Eukaryota</taxon>
        <taxon>Fungi</taxon>
        <taxon>Dikarya</taxon>
        <taxon>Basidiomycota</taxon>
        <taxon>Agaricomycotina</taxon>
        <taxon>Agaricomycetes</taxon>
        <taxon>Agaricomycetidae</taxon>
        <taxon>Jaapiales</taxon>
        <taxon>Jaapiaceae</taxon>
        <taxon>Jaapia</taxon>
    </lineage>
</organism>
<feature type="coiled-coil region" evidence="1">
    <location>
        <begin position="259"/>
        <end position="300"/>
    </location>
</feature>
<accession>A0A067QFY9</accession>
<keyword evidence="3" id="KW-1185">Reference proteome</keyword>
<dbReference type="Proteomes" id="UP000027265">
    <property type="component" value="Unassembled WGS sequence"/>
</dbReference>
<name>A0A067QFY9_9AGAM</name>